<dbReference type="EMBL" id="JAHQIW010000237">
    <property type="protein sequence ID" value="KAJ1346880.1"/>
    <property type="molecule type" value="Genomic_DNA"/>
</dbReference>
<sequence>MPSLDFSVHVYTRKHENTEILLLKYGKSIDRLSEQINVPTSTQQTKHLFKESAYRISTRTSVAPLSSAEPPKPSRAAKRAQVE</sequence>
<gene>
    <name evidence="2" type="ORF">KIN20_001803</name>
</gene>
<feature type="region of interest" description="Disordered" evidence="1">
    <location>
        <begin position="60"/>
        <end position="83"/>
    </location>
</feature>
<proteinExistence type="predicted"/>
<protein>
    <submittedName>
        <fullName evidence="2">Uncharacterized protein</fullName>
    </submittedName>
</protein>
<evidence type="ECO:0000256" key="1">
    <source>
        <dbReference type="SAM" id="MobiDB-lite"/>
    </source>
</evidence>
<comment type="caution">
    <text evidence="2">The sequence shown here is derived from an EMBL/GenBank/DDBJ whole genome shotgun (WGS) entry which is preliminary data.</text>
</comment>
<name>A0AAD5LWR9_PARTN</name>
<evidence type="ECO:0000313" key="2">
    <source>
        <dbReference type="EMBL" id="KAJ1346880.1"/>
    </source>
</evidence>
<evidence type="ECO:0000313" key="3">
    <source>
        <dbReference type="Proteomes" id="UP001196413"/>
    </source>
</evidence>
<organism evidence="2 3">
    <name type="scientific">Parelaphostrongylus tenuis</name>
    <name type="common">Meningeal worm</name>
    <dbReference type="NCBI Taxonomy" id="148309"/>
    <lineage>
        <taxon>Eukaryota</taxon>
        <taxon>Metazoa</taxon>
        <taxon>Ecdysozoa</taxon>
        <taxon>Nematoda</taxon>
        <taxon>Chromadorea</taxon>
        <taxon>Rhabditida</taxon>
        <taxon>Rhabditina</taxon>
        <taxon>Rhabditomorpha</taxon>
        <taxon>Strongyloidea</taxon>
        <taxon>Metastrongylidae</taxon>
        <taxon>Parelaphostrongylus</taxon>
    </lineage>
</organism>
<accession>A0AAD5LWR9</accession>
<dbReference type="AlphaFoldDB" id="A0AAD5LWR9"/>
<keyword evidence="3" id="KW-1185">Reference proteome</keyword>
<reference evidence="2" key="1">
    <citation type="submission" date="2021-06" db="EMBL/GenBank/DDBJ databases">
        <title>Parelaphostrongylus tenuis whole genome reference sequence.</title>
        <authorList>
            <person name="Garwood T.J."/>
            <person name="Larsen P.A."/>
            <person name="Fountain-Jones N.M."/>
            <person name="Garbe J.R."/>
            <person name="Macchietto M.G."/>
            <person name="Kania S.A."/>
            <person name="Gerhold R.W."/>
            <person name="Richards J.E."/>
            <person name="Wolf T.M."/>
        </authorList>
    </citation>
    <scope>NUCLEOTIDE SEQUENCE</scope>
    <source>
        <strain evidence="2">MNPRO001-30</strain>
        <tissue evidence="2">Meninges</tissue>
    </source>
</reference>
<dbReference type="Proteomes" id="UP001196413">
    <property type="component" value="Unassembled WGS sequence"/>
</dbReference>